<name>A0A016XDF6_9BURK</name>
<evidence type="ECO:0000256" key="3">
    <source>
        <dbReference type="SAM" id="MobiDB-lite"/>
    </source>
</evidence>
<dbReference type="InterPro" id="IPR050469">
    <property type="entry name" value="Diguanylate_Cyclase"/>
</dbReference>
<dbReference type="PANTHER" id="PTHR45138:SF9">
    <property type="entry name" value="DIGUANYLATE CYCLASE DGCM-RELATED"/>
    <property type="match status" value="1"/>
</dbReference>
<evidence type="ECO:0000256" key="1">
    <source>
        <dbReference type="ARBA" id="ARBA00012528"/>
    </source>
</evidence>
<evidence type="ECO:0000313" key="5">
    <source>
        <dbReference type="EMBL" id="EYC49866.1"/>
    </source>
</evidence>
<dbReference type="FunFam" id="3.30.70.270:FF:000001">
    <property type="entry name" value="Diguanylate cyclase domain protein"/>
    <property type="match status" value="1"/>
</dbReference>
<dbReference type="AlphaFoldDB" id="A0A016XDF6"/>
<dbReference type="InterPro" id="IPR029787">
    <property type="entry name" value="Nucleotide_cyclase"/>
</dbReference>
<sequence length="312" mass="35405">MNTDHTRLRLLDCLDDAASGIALFDPDDRLRYANDYMRASYGIAPAAYPSWADMMRNCFHARVGLLIQTDDIEGWLREIGQRRRQTTLRCFESDMVDGRWMRVTETLHENGWLLNVITDISTLKAQESLLQQARDHAVQLAITDPLTGLFNRRHVFEQLGALFQQARSLRYPLTLAAIDLDHFKQINDNHGHSVGDQVLTHFARKLEARRRPQDLVGRIGGEEFLMALPNTTVQGTRQVLTRLRQDLSDSRPVPDHPQLRLSFSSGLAQIKAQDTDASALYQRADRALYGAKNAGRARDLDDDAPTTSAKQR</sequence>
<dbReference type="SMART" id="SM00267">
    <property type="entry name" value="GGDEF"/>
    <property type="match status" value="1"/>
</dbReference>
<comment type="caution">
    <text evidence="5">The sequence shown here is derived from an EMBL/GenBank/DDBJ whole genome shotgun (WGS) entry which is preliminary data.</text>
</comment>
<dbReference type="OrthoDB" id="9813903at2"/>
<dbReference type="Gene3D" id="3.30.70.270">
    <property type="match status" value="1"/>
</dbReference>
<dbReference type="EMBL" id="JEMG01000001">
    <property type="protein sequence ID" value="EYC49866.1"/>
    <property type="molecule type" value="Genomic_DNA"/>
</dbReference>
<dbReference type="CDD" id="cd01949">
    <property type="entry name" value="GGDEF"/>
    <property type="match status" value="1"/>
</dbReference>
<accession>A0A016XDF6</accession>
<dbReference type="NCBIfam" id="TIGR00254">
    <property type="entry name" value="GGDEF"/>
    <property type="match status" value="1"/>
</dbReference>
<dbReference type="EC" id="2.7.7.65" evidence="1"/>
<dbReference type="STRING" id="1458275.AZ34_01450"/>
<dbReference type="GO" id="GO:0005886">
    <property type="term" value="C:plasma membrane"/>
    <property type="evidence" value="ECO:0007669"/>
    <property type="project" value="TreeGrafter"/>
</dbReference>
<dbReference type="InterPro" id="IPR043128">
    <property type="entry name" value="Rev_trsase/Diguanyl_cyclase"/>
</dbReference>
<dbReference type="GO" id="GO:0052621">
    <property type="term" value="F:diguanylate cyclase activity"/>
    <property type="evidence" value="ECO:0007669"/>
    <property type="project" value="UniProtKB-EC"/>
</dbReference>
<evidence type="ECO:0000256" key="2">
    <source>
        <dbReference type="ARBA" id="ARBA00034247"/>
    </source>
</evidence>
<dbReference type="eggNOG" id="COG3706">
    <property type="taxonomic scope" value="Bacteria"/>
</dbReference>
<comment type="catalytic activity">
    <reaction evidence="2">
        <text>2 GTP = 3',3'-c-di-GMP + 2 diphosphate</text>
        <dbReference type="Rhea" id="RHEA:24898"/>
        <dbReference type="ChEBI" id="CHEBI:33019"/>
        <dbReference type="ChEBI" id="CHEBI:37565"/>
        <dbReference type="ChEBI" id="CHEBI:58805"/>
        <dbReference type="EC" id="2.7.7.65"/>
    </reaction>
</comment>
<dbReference type="PROSITE" id="PS50887">
    <property type="entry name" value="GGDEF"/>
    <property type="match status" value="1"/>
</dbReference>
<dbReference type="Pfam" id="PF00990">
    <property type="entry name" value="GGDEF"/>
    <property type="match status" value="1"/>
</dbReference>
<evidence type="ECO:0000259" key="4">
    <source>
        <dbReference type="PROSITE" id="PS50887"/>
    </source>
</evidence>
<dbReference type="PANTHER" id="PTHR45138">
    <property type="entry name" value="REGULATORY COMPONENTS OF SENSORY TRANSDUCTION SYSTEM"/>
    <property type="match status" value="1"/>
</dbReference>
<dbReference type="GO" id="GO:0043709">
    <property type="term" value="P:cell adhesion involved in single-species biofilm formation"/>
    <property type="evidence" value="ECO:0007669"/>
    <property type="project" value="TreeGrafter"/>
</dbReference>
<protein>
    <recommendedName>
        <fullName evidence="1">diguanylate cyclase</fullName>
        <ecNumber evidence="1">2.7.7.65</ecNumber>
    </recommendedName>
</protein>
<reference evidence="5 6" key="1">
    <citation type="submission" date="2014-02" db="EMBL/GenBank/DDBJ databases">
        <title>Draft Genome of Hylemonella gracilis isolated from the Niagara River.</title>
        <authorList>
            <person name="Pawlowski D.R."/>
            <person name="Koudelka G.B."/>
        </authorList>
    </citation>
    <scope>NUCLEOTIDE SEQUENCE [LARGE SCALE GENOMIC DNA]</scope>
    <source>
        <strain evidence="5 6">Niagara R</strain>
    </source>
</reference>
<proteinExistence type="predicted"/>
<gene>
    <name evidence="5" type="ORF">AZ34_01450</name>
</gene>
<dbReference type="InterPro" id="IPR000160">
    <property type="entry name" value="GGDEF_dom"/>
</dbReference>
<feature type="domain" description="GGDEF" evidence="4">
    <location>
        <begin position="171"/>
        <end position="304"/>
    </location>
</feature>
<dbReference type="SUPFAM" id="SSF55073">
    <property type="entry name" value="Nucleotide cyclase"/>
    <property type="match status" value="1"/>
</dbReference>
<dbReference type="Proteomes" id="UP000023268">
    <property type="component" value="Unassembled WGS sequence"/>
</dbReference>
<dbReference type="RefSeq" id="WP_051509441.1">
    <property type="nucleotide sequence ID" value="NZ_JEMG01000001.1"/>
</dbReference>
<feature type="region of interest" description="Disordered" evidence="3">
    <location>
        <begin position="291"/>
        <end position="312"/>
    </location>
</feature>
<evidence type="ECO:0000313" key="6">
    <source>
        <dbReference type="Proteomes" id="UP000023268"/>
    </source>
</evidence>
<dbReference type="GO" id="GO:1902201">
    <property type="term" value="P:negative regulation of bacterial-type flagellum-dependent cell motility"/>
    <property type="evidence" value="ECO:0007669"/>
    <property type="project" value="TreeGrafter"/>
</dbReference>
<organism evidence="5 6">
    <name type="scientific">Hylemonella gracilis str. Niagara R</name>
    <dbReference type="NCBI Taxonomy" id="1458275"/>
    <lineage>
        <taxon>Bacteria</taxon>
        <taxon>Pseudomonadati</taxon>
        <taxon>Pseudomonadota</taxon>
        <taxon>Betaproteobacteria</taxon>
        <taxon>Burkholderiales</taxon>
        <taxon>Comamonadaceae</taxon>
        <taxon>Hylemonella</taxon>
    </lineage>
</organism>